<keyword evidence="2" id="KW-0808">Transferase</keyword>
<name>A0ABP0S0F5_9DINO</name>
<evidence type="ECO:0000313" key="2">
    <source>
        <dbReference type="EMBL" id="CAK9105825.1"/>
    </source>
</evidence>
<proteinExistence type="predicted"/>
<accession>A0ABP0S0F5</accession>
<gene>
    <name evidence="2" type="ORF">SCF082_LOCUS49322</name>
</gene>
<sequence>MHGKLTPWALGKLPTTIPDPASRGISLLQIQELSAFVQRLCKTGVLRRADQLGGSEWLHWEDISVRETANLILKPAIKYLAAGISKSQVGDRCSAEQTWSWVELVAYGPQDPKIFVSFSKYCAFRDFIGNVNHLADDQGLTLRDNMWIGMFAFEVPSPSQVFDLLNSPSFSAFSKSEATALFLDKHASILERSWCIFEMAIITDTTTSRRRWKLREEIGNLQGCSMFDVEDENVLQIEIERHKEDRPSSDPPQSEKGPKEVWDWLNSEMAGGSDSTVPRQQLRERIRSMQHEGVNAKPLLLCTPDGLVGTRRATSVPVLHAILHSFCCTKCDSDNEAERRLVMNYIAQCYCEEDKSSANLLDGIRTSHGDYELASVETVSELRLDGSPEYQHEHWLFTEDKTSLKFKMLEHSIRQEGSFCVVYHSY</sequence>
<comment type="caution">
    <text evidence="2">The sequence shown here is derived from an EMBL/GenBank/DDBJ whole genome shotgun (WGS) entry which is preliminary data.</text>
</comment>
<keyword evidence="3" id="KW-1185">Reference proteome</keyword>
<dbReference type="Proteomes" id="UP001642464">
    <property type="component" value="Unassembled WGS sequence"/>
</dbReference>
<evidence type="ECO:0000313" key="3">
    <source>
        <dbReference type="Proteomes" id="UP001642464"/>
    </source>
</evidence>
<evidence type="ECO:0000256" key="1">
    <source>
        <dbReference type="SAM" id="MobiDB-lite"/>
    </source>
</evidence>
<reference evidence="2 3" key="1">
    <citation type="submission" date="2024-02" db="EMBL/GenBank/DDBJ databases">
        <authorList>
            <person name="Chen Y."/>
            <person name="Shah S."/>
            <person name="Dougan E. K."/>
            <person name="Thang M."/>
            <person name="Chan C."/>
        </authorList>
    </citation>
    <scope>NUCLEOTIDE SEQUENCE [LARGE SCALE GENOMIC DNA]</scope>
</reference>
<dbReference type="GO" id="GO:0016301">
    <property type="term" value="F:kinase activity"/>
    <property type="evidence" value="ECO:0007669"/>
    <property type="project" value="UniProtKB-KW"/>
</dbReference>
<dbReference type="EMBL" id="CAXAMM010042628">
    <property type="protein sequence ID" value="CAK9105825.1"/>
    <property type="molecule type" value="Genomic_DNA"/>
</dbReference>
<feature type="region of interest" description="Disordered" evidence="1">
    <location>
        <begin position="239"/>
        <end position="259"/>
    </location>
</feature>
<feature type="compositionally biased region" description="Basic and acidic residues" evidence="1">
    <location>
        <begin position="239"/>
        <end position="248"/>
    </location>
</feature>
<organism evidence="2 3">
    <name type="scientific">Durusdinium trenchii</name>
    <dbReference type="NCBI Taxonomy" id="1381693"/>
    <lineage>
        <taxon>Eukaryota</taxon>
        <taxon>Sar</taxon>
        <taxon>Alveolata</taxon>
        <taxon>Dinophyceae</taxon>
        <taxon>Suessiales</taxon>
        <taxon>Symbiodiniaceae</taxon>
        <taxon>Durusdinium</taxon>
    </lineage>
</organism>
<keyword evidence="2" id="KW-0418">Kinase</keyword>
<protein>
    <submittedName>
        <fullName evidence="2">Serine/threonine-protein kinase TNNI3K</fullName>
    </submittedName>
</protein>